<dbReference type="Proteomes" id="UP000185934">
    <property type="component" value="Chromosome"/>
</dbReference>
<evidence type="ECO:0000313" key="3">
    <source>
        <dbReference type="Proteomes" id="UP000185934"/>
    </source>
</evidence>
<organism evidence="2 3">
    <name type="scientific">Dehalogenimonas formicexedens</name>
    <dbReference type="NCBI Taxonomy" id="1839801"/>
    <lineage>
        <taxon>Bacteria</taxon>
        <taxon>Bacillati</taxon>
        <taxon>Chloroflexota</taxon>
        <taxon>Dehalococcoidia</taxon>
        <taxon>Dehalococcoidales</taxon>
        <taxon>Dehalococcoidaceae</taxon>
        <taxon>Dehalogenimonas</taxon>
    </lineage>
</organism>
<dbReference type="SUPFAM" id="SSF143100">
    <property type="entry name" value="TTHA1013/TTHA0281-like"/>
    <property type="match status" value="1"/>
</dbReference>
<dbReference type="Gene3D" id="3.30.160.250">
    <property type="match status" value="1"/>
</dbReference>
<protein>
    <submittedName>
        <fullName evidence="2">HicB family protein</fullName>
    </submittedName>
</protein>
<sequence>MKFRIIVEKDPQTSDYSAYCPELPGCNSFGLTEEEAISNATEAIKLYLEPSEISNECTGKVCEVEVNLD</sequence>
<dbReference type="STRING" id="1839801.Dform_00580"/>
<name>A0A1P8F681_9CHLR</name>
<reference evidence="3" key="1">
    <citation type="submission" date="2016-11" db="EMBL/GenBank/DDBJ databases">
        <title>Dehalogenimonas formicexedens sp. nov., a chlorinated alkane respiring bacterium isolated from contaminated groundwater.</title>
        <authorList>
            <person name="Key T.A."/>
            <person name="Bowman K.S."/>
            <person name="Lee I."/>
            <person name="Chun J."/>
            <person name="Albuquerque L."/>
            <person name="da Costa M.S."/>
            <person name="Rainey F.A."/>
            <person name="Moe W.M."/>
        </authorList>
    </citation>
    <scope>NUCLEOTIDE SEQUENCE [LARGE SCALE GENOMIC DNA]</scope>
    <source>
        <strain evidence="3">NSZ-14</strain>
    </source>
</reference>
<dbReference type="PANTHER" id="PTHR34504:SF2">
    <property type="entry name" value="UPF0150 PROTEIN SSL0259"/>
    <property type="match status" value="1"/>
</dbReference>
<dbReference type="EMBL" id="CP018258">
    <property type="protein sequence ID" value="APV43935.1"/>
    <property type="molecule type" value="Genomic_DNA"/>
</dbReference>
<gene>
    <name evidence="2" type="ORF">Dform_00580</name>
</gene>
<accession>A0A1P8F681</accession>
<dbReference type="InterPro" id="IPR035069">
    <property type="entry name" value="TTHA1013/TTHA0281-like"/>
</dbReference>
<dbReference type="Pfam" id="PF15919">
    <property type="entry name" value="HicB_lk_antitox"/>
    <property type="match status" value="1"/>
</dbReference>
<evidence type="ECO:0000313" key="2">
    <source>
        <dbReference type="EMBL" id="APV43935.1"/>
    </source>
</evidence>
<dbReference type="RefSeq" id="WP_076003681.1">
    <property type="nucleotide sequence ID" value="NZ_CP018258.1"/>
</dbReference>
<keyword evidence="3" id="KW-1185">Reference proteome</keyword>
<evidence type="ECO:0000259" key="1">
    <source>
        <dbReference type="Pfam" id="PF15919"/>
    </source>
</evidence>
<dbReference type="KEGG" id="dfo:Dform_00580"/>
<dbReference type="AlphaFoldDB" id="A0A1P8F681"/>
<dbReference type="InterPro" id="IPR031807">
    <property type="entry name" value="HicB-like"/>
</dbReference>
<feature type="domain" description="HicB-like antitoxin of toxin-antitoxin system" evidence="1">
    <location>
        <begin position="3"/>
        <end position="50"/>
    </location>
</feature>
<dbReference type="PANTHER" id="PTHR34504">
    <property type="entry name" value="ANTITOXIN HICB"/>
    <property type="match status" value="1"/>
</dbReference>
<dbReference type="OrthoDB" id="5419659at2"/>
<dbReference type="InterPro" id="IPR051404">
    <property type="entry name" value="TA_system_antitoxin"/>
</dbReference>
<proteinExistence type="predicted"/>